<dbReference type="Proteomes" id="UP000823641">
    <property type="component" value="Unassembled WGS sequence"/>
</dbReference>
<proteinExistence type="predicted"/>
<dbReference type="InterPro" id="IPR049208">
    <property type="entry name" value="DUF6819"/>
</dbReference>
<dbReference type="Pfam" id="PF16314">
    <property type="entry name" value="DUF4954"/>
    <property type="match status" value="1"/>
</dbReference>
<reference evidence="3" key="2">
    <citation type="journal article" date="2021" name="PeerJ">
        <title>Extensive microbial diversity within the chicken gut microbiome revealed by metagenomics and culture.</title>
        <authorList>
            <person name="Gilroy R."/>
            <person name="Ravi A."/>
            <person name="Getino M."/>
            <person name="Pursley I."/>
            <person name="Horton D.L."/>
            <person name="Alikhan N.F."/>
            <person name="Baker D."/>
            <person name="Gharbi K."/>
            <person name="Hall N."/>
            <person name="Watson M."/>
            <person name="Adriaenssens E.M."/>
            <person name="Foster-Nyarko E."/>
            <person name="Jarju S."/>
            <person name="Secka A."/>
            <person name="Antonio M."/>
            <person name="Oren A."/>
            <person name="Chaudhuri R.R."/>
            <person name="La Ragione R."/>
            <person name="Hildebrand F."/>
            <person name="Pallen M.J."/>
        </authorList>
    </citation>
    <scope>NUCLEOTIDE SEQUENCE</scope>
    <source>
        <strain evidence="3">G3-3990</strain>
    </source>
</reference>
<protein>
    <submittedName>
        <fullName evidence="3">DUF4954 family protein</fullName>
    </submittedName>
</protein>
<organism evidence="3 4">
    <name type="scientific">Candidatus Gallipaludibacter merdavium</name>
    <dbReference type="NCBI Taxonomy" id="2840839"/>
    <lineage>
        <taxon>Bacteria</taxon>
        <taxon>Pseudomonadati</taxon>
        <taxon>Bacteroidota</taxon>
        <taxon>Bacteroidia</taxon>
        <taxon>Bacteroidales</taxon>
        <taxon>Candidatus Gallipaludibacter</taxon>
    </lineage>
</organism>
<name>A0A9D9HS93_9BACT</name>
<gene>
    <name evidence="3" type="ORF">IAA73_00625</name>
</gene>
<evidence type="ECO:0000313" key="3">
    <source>
        <dbReference type="EMBL" id="MBO8458829.1"/>
    </source>
</evidence>
<dbReference type="Pfam" id="PF20683">
    <property type="entry name" value="DUF6819"/>
    <property type="match status" value="1"/>
</dbReference>
<evidence type="ECO:0000259" key="2">
    <source>
        <dbReference type="Pfam" id="PF20683"/>
    </source>
</evidence>
<evidence type="ECO:0000259" key="1">
    <source>
        <dbReference type="Pfam" id="PF16314"/>
    </source>
</evidence>
<dbReference type="InterPro" id="IPR032533">
    <property type="entry name" value="DUF4954"/>
</dbReference>
<dbReference type="EMBL" id="JADIMG010000004">
    <property type="protein sequence ID" value="MBO8458829.1"/>
    <property type="molecule type" value="Genomic_DNA"/>
</dbReference>
<dbReference type="SUPFAM" id="SSF51161">
    <property type="entry name" value="Trimeric LpxA-like enzymes"/>
    <property type="match status" value="1"/>
</dbReference>
<accession>A0A9D9HS93</accession>
<dbReference type="InterPro" id="IPR011004">
    <property type="entry name" value="Trimer_LpxA-like_sf"/>
</dbReference>
<feature type="domain" description="DUF6819" evidence="2">
    <location>
        <begin position="487"/>
        <end position="656"/>
    </location>
</feature>
<evidence type="ECO:0000313" key="4">
    <source>
        <dbReference type="Proteomes" id="UP000823641"/>
    </source>
</evidence>
<feature type="domain" description="DUF4954" evidence="1">
    <location>
        <begin position="3"/>
        <end position="434"/>
    </location>
</feature>
<reference evidence="3" key="1">
    <citation type="submission" date="2020-10" db="EMBL/GenBank/DDBJ databases">
        <authorList>
            <person name="Gilroy R."/>
        </authorList>
    </citation>
    <scope>NUCLEOTIDE SEQUENCE</scope>
    <source>
        <strain evidence="3">G3-3990</strain>
    </source>
</reference>
<sequence length="662" mass="73790">MDYRKLQPEEIRQLINQGCCADDWGLVTVADDFNPIHVQHVRFSGTNKLGAFRKSYTLPGGLTVHSGISHATLHNCVIGNDVHISNIKNYIANYIIDDGSYIENVHLLLVDGKSRFGNGVLVPVMNEGGGREIPIFNELSAHLAYILTLYRHRPSLIDALQKKIDAYSKAMESDMGYIGKEVKILNCGSIKNVRIGDYASIHGASVLDNGSINSNAQAPVYIGSGVKCNDFILSSGVEITDSTLVSKCFIGQGCIMGKHYSALDSLFFCNCQGMHGEATAIFAGPYTVSHHKSSLLIAGMFSFLNAGSGSNQSNHMYKLGPIHQGVAERGAKTTSDSYLLWPARVGAFTLVMGRHTKHSDTSDLPFSYMIENATDSYLVPAVNLRSVGTIRDAQKWPKRDNRKDKKKIDQVNFNLLSPYTIQKMMKGREILLELENISGKTTEVYAYQNCLIRNSSLKKGIKLYDIGISKFLGNSLISRLEQHSYSSMEDIRRILQPDTVTGLGEWIDLSGLIAPKSCINQLLDRIENTAISLDEIQSAFEEMHSNYYSYEWTWALDKLLMKWGKKLEDVCVEDLMNTITDWKTSVVALDKMVYEDAKKEFNLNAQTGFGIDGDEEQKHLDFESVRGNFESNPFVLAVLNHIKTKSELGDKVLDKLEKVKNN</sequence>
<dbReference type="Gene3D" id="2.160.10.10">
    <property type="entry name" value="Hexapeptide repeat proteins"/>
    <property type="match status" value="1"/>
</dbReference>
<comment type="caution">
    <text evidence="3">The sequence shown here is derived from an EMBL/GenBank/DDBJ whole genome shotgun (WGS) entry which is preliminary data.</text>
</comment>
<dbReference type="AlphaFoldDB" id="A0A9D9HS93"/>